<keyword evidence="2" id="KW-0813">Transport</keyword>
<dbReference type="NCBIfam" id="TIGR00787">
    <property type="entry name" value="dctP"/>
    <property type="match status" value="1"/>
</dbReference>
<keyword evidence="6" id="KW-1185">Reference proteome</keyword>
<evidence type="ECO:0000256" key="4">
    <source>
        <dbReference type="SAM" id="SignalP"/>
    </source>
</evidence>
<dbReference type="RefSeq" id="WP_209810677.1">
    <property type="nucleotide sequence ID" value="NZ_JAGGKT010000007.1"/>
</dbReference>
<keyword evidence="3 4" id="KW-0732">Signal</keyword>
<dbReference type="Gene3D" id="3.40.190.170">
    <property type="entry name" value="Bacterial extracellular solute-binding protein, family 7"/>
    <property type="match status" value="1"/>
</dbReference>
<dbReference type="NCBIfam" id="NF037995">
    <property type="entry name" value="TRAP_S1"/>
    <property type="match status" value="1"/>
</dbReference>
<evidence type="ECO:0000256" key="1">
    <source>
        <dbReference type="ARBA" id="ARBA00009023"/>
    </source>
</evidence>
<comment type="caution">
    <text evidence="5">The sequence shown here is derived from an EMBL/GenBank/DDBJ whole genome shotgun (WGS) entry which is preliminary data.</text>
</comment>
<keyword evidence="5" id="KW-0675">Receptor</keyword>
<reference evidence="5 6" key="1">
    <citation type="submission" date="2021-03" db="EMBL/GenBank/DDBJ databases">
        <title>Genomic Encyclopedia of Type Strains, Phase IV (KMG-IV): sequencing the most valuable type-strain genomes for metagenomic binning, comparative biology and taxonomic classification.</title>
        <authorList>
            <person name="Goeker M."/>
        </authorList>
    </citation>
    <scope>NUCLEOTIDE SEQUENCE [LARGE SCALE GENOMIC DNA]</scope>
    <source>
        <strain evidence="5 6">DSM 24738</strain>
    </source>
</reference>
<dbReference type="PANTHER" id="PTHR33376:SF7">
    <property type="entry name" value="C4-DICARBOXYLATE-BINDING PROTEIN DCTB"/>
    <property type="match status" value="1"/>
</dbReference>
<dbReference type="PIRSF" id="PIRSF006470">
    <property type="entry name" value="DctB"/>
    <property type="match status" value="1"/>
</dbReference>
<comment type="similarity">
    <text evidence="1">Belongs to the bacterial solute-binding protein 7 family.</text>
</comment>
<dbReference type="Pfam" id="PF03480">
    <property type="entry name" value="DctP"/>
    <property type="match status" value="1"/>
</dbReference>
<gene>
    <name evidence="5" type="ORF">J2Z37_002649</name>
</gene>
<evidence type="ECO:0000313" key="5">
    <source>
        <dbReference type="EMBL" id="MBP1932641.1"/>
    </source>
</evidence>
<evidence type="ECO:0000256" key="3">
    <source>
        <dbReference type="ARBA" id="ARBA00022729"/>
    </source>
</evidence>
<dbReference type="InterPro" id="IPR018389">
    <property type="entry name" value="DctP_fam"/>
</dbReference>
<dbReference type="PANTHER" id="PTHR33376">
    <property type="match status" value="1"/>
</dbReference>
<evidence type="ECO:0000313" key="6">
    <source>
        <dbReference type="Proteomes" id="UP001519343"/>
    </source>
</evidence>
<sequence length="349" mass="37880">MKKNKILSTVAAVSLAMGTILTGCGGSETTQDSANANNSGGDQPKAETIELNLGHTLAPDSHYHAMATKLAELVEQKSNGTIKVTVFPQSQLGGEVKMIQGARTGTVGMLITAQAPLTNTVPEYSLFDLPYLFDSIDQANEVLDGPVGDKFLDMLPEHGMVGLGWLSVMERSVFSNKPIKSAADMKGFKVRVMQSPGYVKAYEALGAQPTPMAYSEVYLSLQQGVVDGADTSPDQFVMDKFVEVSKYFNRTAVHYLPALVVVSKQKWDAMTPDQQKALQEATDEALAYGKDYYKKSFDESLAKAKEAGVEIVDTDLESMKKATQPVYEELLKEIPNGQALFDEVQAAKK</sequence>
<feature type="chain" id="PRO_5047015578" evidence="4">
    <location>
        <begin position="23"/>
        <end position="349"/>
    </location>
</feature>
<dbReference type="EMBL" id="JAGGKT010000007">
    <property type="protein sequence ID" value="MBP1932641.1"/>
    <property type="molecule type" value="Genomic_DNA"/>
</dbReference>
<protein>
    <submittedName>
        <fullName evidence="5">Tripartite ATP-independent transporter DctP family solute receptor</fullName>
    </submittedName>
</protein>
<proteinExistence type="inferred from homology"/>
<name>A0ABS4GQX8_9BACL</name>
<organism evidence="5 6">
    <name type="scientific">Ammoniphilus resinae</name>
    <dbReference type="NCBI Taxonomy" id="861532"/>
    <lineage>
        <taxon>Bacteria</taxon>
        <taxon>Bacillati</taxon>
        <taxon>Bacillota</taxon>
        <taxon>Bacilli</taxon>
        <taxon>Bacillales</taxon>
        <taxon>Paenibacillaceae</taxon>
        <taxon>Aneurinibacillus group</taxon>
        <taxon>Ammoniphilus</taxon>
    </lineage>
</organism>
<dbReference type="CDD" id="cd13603">
    <property type="entry name" value="PBP2_TRAP_Siap_TeaA_like"/>
    <property type="match status" value="1"/>
</dbReference>
<accession>A0ABS4GQX8</accession>
<dbReference type="Proteomes" id="UP001519343">
    <property type="component" value="Unassembled WGS sequence"/>
</dbReference>
<dbReference type="InterPro" id="IPR004682">
    <property type="entry name" value="TRAP_DctP"/>
</dbReference>
<dbReference type="InterPro" id="IPR038404">
    <property type="entry name" value="TRAP_DctP_sf"/>
</dbReference>
<evidence type="ECO:0000256" key="2">
    <source>
        <dbReference type="ARBA" id="ARBA00022448"/>
    </source>
</evidence>
<feature type="signal peptide" evidence="4">
    <location>
        <begin position="1"/>
        <end position="22"/>
    </location>
</feature>
<dbReference type="PROSITE" id="PS51257">
    <property type="entry name" value="PROKAR_LIPOPROTEIN"/>
    <property type="match status" value="1"/>
</dbReference>
<dbReference type="SUPFAM" id="SSF53850">
    <property type="entry name" value="Periplasmic binding protein-like II"/>
    <property type="match status" value="1"/>
</dbReference>